<comment type="caution">
    <text evidence="2">The sequence shown here is derived from an EMBL/GenBank/DDBJ whole genome shotgun (WGS) entry which is preliminary data.</text>
</comment>
<protein>
    <submittedName>
        <fullName evidence="2">Uncharacterized protein</fullName>
    </submittedName>
</protein>
<evidence type="ECO:0000256" key="1">
    <source>
        <dbReference type="SAM" id="MobiDB-lite"/>
    </source>
</evidence>
<dbReference type="EMBL" id="WOWK01000045">
    <property type="protein sequence ID" value="KAF0324278.1"/>
    <property type="molecule type" value="Genomic_DNA"/>
</dbReference>
<dbReference type="AlphaFoldDB" id="A0A8H3ZM03"/>
<name>A0A8H3ZM03_9PEZI</name>
<proteinExistence type="predicted"/>
<dbReference type="Proteomes" id="UP000434172">
    <property type="component" value="Unassembled WGS sequence"/>
</dbReference>
<keyword evidence="3" id="KW-1185">Reference proteome</keyword>
<organism evidence="2 3">
    <name type="scientific">Colletotrichum asianum</name>
    <dbReference type="NCBI Taxonomy" id="702518"/>
    <lineage>
        <taxon>Eukaryota</taxon>
        <taxon>Fungi</taxon>
        <taxon>Dikarya</taxon>
        <taxon>Ascomycota</taxon>
        <taxon>Pezizomycotina</taxon>
        <taxon>Sordariomycetes</taxon>
        <taxon>Hypocreomycetidae</taxon>
        <taxon>Glomerellales</taxon>
        <taxon>Glomerellaceae</taxon>
        <taxon>Colletotrichum</taxon>
        <taxon>Colletotrichum gloeosporioides species complex</taxon>
    </lineage>
</organism>
<feature type="compositionally biased region" description="Polar residues" evidence="1">
    <location>
        <begin position="1"/>
        <end position="17"/>
    </location>
</feature>
<sequence>PLPNHHSSPQPHLSRTLASDPHPLPSLNPEKGPNQRSYVALITPPCDPSSSLTQPMA</sequence>
<accession>A0A8H3ZM03</accession>
<evidence type="ECO:0000313" key="2">
    <source>
        <dbReference type="EMBL" id="KAF0324278.1"/>
    </source>
</evidence>
<reference evidence="2 3" key="1">
    <citation type="submission" date="2019-12" db="EMBL/GenBank/DDBJ databases">
        <title>A genome sequence resource for the geographically widespread anthracnose pathogen Colletotrichum asianum.</title>
        <authorList>
            <person name="Meng Y."/>
        </authorList>
    </citation>
    <scope>NUCLEOTIDE SEQUENCE [LARGE SCALE GENOMIC DNA]</scope>
    <source>
        <strain evidence="2 3">ICMP 18580</strain>
    </source>
</reference>
<feature type="compositionally biased region" description="Polar residues" evidence="1">
    <location>
        <begin position="48"/>
        <end position="57"/>
    </location>
</feature>
<evidence type="ECO:0000313" key="3">
    <source>
        <dbReference type="Proteomes" id="UP000434172"/>
    </source>
</evidence>
<feature type="non-terminal residue" evidence="2">
    <location>
        <position position="1"/>
    </location>
</feature>
<feature type="region of interest" description="Disordered" evidence="1">
    <location>
        <begin position="1"/>
        <end position="57"/>
    </location>
</feature>
<gene>
    <name evidence="2" type="ORF">GQ607_008452</name>
</gene>